<evidence type="ECO:0000256" key="1">
    <source>
        <dbReference type="SAM" id="Phobius"/>
    </source>
</evidence>
<feature type="transmembrane region" description="Helical" evidence="1">
    <location>
        <begin position="20"/>
        <end position="36"/>
    </location>
</feature>
<reference evidence="2 3" key="1">
    <citation type="submission" date="2018-10" db="EMBL/GenBank/DDBJ databases">
        <title>Isolation, diversity and antifungal activity of actinobacteria from wheat.</title>
        <authorList>
            <person name="Han C."/>
        </authorList>
    </citation>
    <scope>NUCLEOTIDE SEQUENCE [LARGE SCALE GENOMIC DNA]</scope>
    <source>
        <strain evidence="2 3">NEAU-YY56</strain>
    </source>
</reference>
<name>A0A3M2J8A3_9CELL</name>
<dbReference type="RefSeq" id="WP_122150487.1">
    <property type="nucleotide sequence ID" value="NZ_RFFI01000097.1"/>
</dbReference>
<comment type="caution">
    <text evidence="2">The sequence shown here is derived from an EMBL/GenBank/DDBJ whole genome shotgun (WGS) entry which is preliminary data.</text>
</comment>
<keyword evidence="3" id="KW-1185">Reference proteome</keyword>
<dbReference type="OrthoDB" id="5197139at2"/>
<dbReference type="AlphaFoldDB" id="A0A3M2J8A3"/>
<evidence type="ECO:0000313" key="3">
    <source>
        <dbReference type="Proteomes" id="UP000269289"/>
    </source>
</evidence>
<protein>
    <recommendedName>
        <fullName evidence="4">Peptidase S9</fullName>
    </recommendedName>
</protein>
<organism evidence="2 3">
    <name type="scientific">Cellulomonas triticagri</name>
    <dbReference type="NCBI Taxonomy" id="2483352"/>
    <lineage>
        <taxon>Bacteria</taxon>
        <taxon>Bacillati</taxon>
        <taxon>Actinomycetota</taxon>
        <taxon>Actinomycetes</taxon>
        <taxon>Micrococcales</taxon>
        <taxon>Cellulomonadaceae</taxon>
        <taxon>Cellulomonas</taxon>
    </lineage>
</organism>
<gene>
    <name evidence="2" type="ORF">EBM89_15500</name>
</gene>
<evidence type="ECO:0008006" key="4">
    <source>
        <dbReference type="Google" id="ProtNLM"/>
    </source>
</evidence>
<accession>A0A3M2J8A3</accession>
<proteinExistence type="predicted"/>
<dbReference type="EMBL" id="RFFI01000097">
    <property type="protein sequence ID" value="RMI06718.1"/>
    <property type="molecule type" value="Genomic_DNA"/>
</dbReference>
<dbReference type="Proteomes" id="UP000269289">
    <property type="component" value="Unassembled WGS sequence"/>
</dbReference>
<feature type="transmembrane region" description="Helical" evidence="1">
    <location>
        <begin position="103"/>
        <end position="123"/>
    </location>
</feature>
<keyword evidence="1" id="KW-1133">Transmembrane helix</keyword>
<sequence>MPTTSPSLSTTTPAVPGTRVLAAVVGGLATTAYYASPDVIRSRAGRGWAKAGLSAVIVAATLPDFLREQAAARAAKAERVAAGEETEVDWQETWDSMSTRGRVTAGAAAAGFLAVSAVSVVAIERGAFRRGERRRAEGVRWAHTRPAVVWGVVSTALALVPLDERQG</sequence>
<keyword evidence="1" id="KW-0472">Membrane</keyword>
<keyword evidence="1" id="KW-0812">Transmembrane</keyword>
<evidence type="ECO:0000313" key="2">
    <source>
        <dbReference type="EMBL" id="RMI06718.1"/>
    </source>
</evidence>